<feature type="compositionally biased region" description="Basic and acidic residues" evidence="1">
    <location>
        <begin position="329"/>
        <end position="341"/>
    </location>
</feature>
<feature type="domain" description="Right handed beta helix" evidence="3">
    <location>
        <begin position="87"/>
        <end position="265"/>
    </location>
</feature>
<feature type="chain" id="PRO_5021986115" description="Right handed beta helix domain-containing protein" evidence="2">
    <location>
        <begin position="20"/>
        <end position="356"/>
    </location>
</feature>
<evidence type="ECO:0000256" key="2">
    <source>
        <dbReference type="SAM" id="SignalP"/>
    </source>
</evidence>
<dbReference type="InterPro" id="IPR006626">
    <property type="entry name" value="PbH1"/>
</dbReference>
<evidence type="ECO:0000256" key="1">
    <source>
        <dbReference type="SAM" id="MobiDB-lite"/>
    </source>
</evidence>
<dbReference type="Pfam" id="PF13229">
    <property type="entry name" value="Beta_helix"/>
    <property type="match status" value="1"/>
</dbReference>
<dbReference type="InterPro" id="IPR039448">
    <property type="entry name" value="Beta_helix"/>
</dbReference>
<dbReference type="InterPro" id="IPR011050">
    <property type="entry name" value="Pectin_lyase_fold/virulence"/>
</dbReference>
<protein>
    <recommendedName>
        <fullName evidence="3">Right handed beta helix domain-containing protein</fullName>
    </recommendedName>
</protein>
<sequence>MRLLPTLSATLLLVVSAAAEEIVVRDPASLRSALPTLKSGTTLKIAPGTYPGGNQTGGMDDLTIEALDPKNPPLFQGGNGGWQFSRCHRLTLRNLRFQGHAVNGLNLDDGGQRTSPVKGITLDHVEVSDIGPTGNHDGIKCSGLDEMTIRDCTVTGWGGQGIDFVGCHKSLVTGCRFIGKPGFSASAAIQMKGGTSDITVEKCHFKDAGQRPLNVGGSTGMDYFRPPDAAYEGKNLTVQDCVIEGSLCAAAFVGVDGALFTRNTILFPEKWVFRILQETQGERFAPCRNVRITDNRIAFRRAQVQIEINIGGGTAPETFVFSNNHWFAEDRPDRSKPKLSSEETGGVYGEDFRNKK</sequence>
<evidence type="ECO:0000313" key="4">
    <source>
        <dbReference type="EMBL" id="GEP41868.1"/>
    </source>
</evidence>
<dbReference type="SMART" id="SM00710">
    <property type="entry name" value="PbH1"/>
    <property type="match status" value="6"/>
</dbReference>
<dbReference type="InterPro" id="IPR012334">
    <property type="entry name" value="Pectin_lyas_fold"/>
</dbReference>
<dbReference type="OrthoDB" id="628936at2"/>
<dbReference type="Proteomes" id="UP000321577">
    <property type="component" value="Unassembled WGS sequence"/>
</dbReference>
<proteinExistence type="predicted"/>
<keyword evidence="2" id="KW-0732">Signal</keyword>
<name>A0A512M567_9BACT</name>
<organism evidence="4 5">
    <name type="scientific">Brevifollis gellanilyticus</name>
    <dbReference type="NCBI Taxonomy" id="748831"/>
    <lineage>
        <taxon>Bacteria</taxon>
        <taxon>Pseudomonadati</taxon>
        <taxon>Verrucomicrobiota</taxon>
        <taxon>Verrucomicrobiia</taxon>
        <taxon>Verrucomicrobiales</taxon>
        <taxon>Verrucomicrobiaceae</taxon>
    </lineage>
</organism>
<gene>
    <name evidence="4" type="ORF">BGE01nite_11590</name>
</gene>
<dbReference type="EMBL" id="BKAG01000006">
    <property type="protein sequence ID" value="GEP41868.1"/>
    <property type="molecule type" value="Genomic_DNA"/>
</dbReference>
<dbReference type="AlphaFoldDB" id="A0A512M567"/>
<dbReference type="SUPFAM" id="SSF51126">
    <property type="entry name" value="Pectin lyase-like"/>
    <property type="match status" value="1"/>
</dbReference>
<dbReference type="RefSeq" id="WP_146849362.1">
    <property type="nucleotide sequence ID" value="NZ_BKAG01000006.1"/>
</dbReference>
<reference evidence="4 5" key="1">
    <citation type="submission" date="2019-07" db="EMBL/GenBank/DDBJ databases">
        <title>Whole genome shotgun sequence of Brevifollis gellanilyticus NBRC 108608.</title>
        <authorList>
            <person name="Hosoyama A."/>
            <person name="Uohara A."/>
            <person name="Ohji S."/>
            <person name="Ichikawa N."/>
        </authorList>
    </citation>
    <scope>NUCLEOTIDE SEQUENCE [LARGE SCALE GENOMIC DNA]</scope>
    <source>
        <strain evidence="4 5">NBRC 108608</strain>
    </source>
</reference>
<feature type="region of interest" description="Disordered" evidence="1">
    <location>
        <begin position="329"/>
        <end position="356"/>
    </location>
</feature>
<dbReference type="Gene3D" id="2.160.20.10">
    <property type="entry name" value="Single-stranded right-handed beta-helix, Pectin lyase-like"/>
    <property type="match status" value="1"/>
</dbReference>
<feature type="signal peptide" evidence="2">
    <location>
        <begin position="1"/>
        <end position="19"/>
    </location>
</feature>
<accession>A0A512M567</accession>
<keyword evidence="5" id="KW-1185">Reference proteome</keyword>
<evidence type="ECO:0000313" key="5">
    <source>
        <dbReference type="Proteomes" id="UP000321577"/>
    </source>
</evidence>
<comment type="caution">
    <text evidence="4">The sequence shown here is derived from an EMBL/GenBank/DDBJ whole genome shotgun (WGS) entry which is preliminary data.</text>
</comment>
<evidence type="ECO:0000259" key="3">
    <source>
        <dbReference type="Pfam" id="PF13229"/>
    </source>
</evidence>